<dbReference type="Proteomes" id="UP000838763">
    <property type="component" value="Unassembled WGS sequence"/>
</dbReference>
<name>A0A9P1MAE9_9PEZI</name>
<feature type="region of interest" description="Disordered" evidence="1">
    <location>
        <begin position="1"/>
        <end position="29"/>
    </location>
</feature>
<proteinExistence type="predicted"/>
<sequence length="72" mass="8379">MAPVESAARRRLNNARSKSQPHLQPLRPYLRPHVRTAKDLRPLRKWVFHKERVTVIARVHEVSGNESTSMLT</sequence>
<evidence type="ECO:0000256" key="1">
    <source>
        <dbReference type="SAM" id="MobiDB-lite"/>
    </source>
</evidence>
<dbReference type="EMBL" id="CALLCH030000008">
    <property type="protein sequence ID" value="CAI4213632.1"/>
    <property type="molecule type" value="Genomic_DNA"/>
</dbReference>
<evidence type="ECO:0000313" key="2">
    <source>
        <dbReference type="EMBL" id="CAI4213632.1"/>
    </source>
</evidence>
<dbReference type="AlphaFoldDB" id="A0A9P1MAE9"/>
<gene>
    <name evidence="2" type="ORF">PPNO1_LOCUS3377</name>
</gene>
<comment type="caution">
    <text evidence="2">The sequence shown here is derived from an EMBL/GenBank/DDBJ whole genome shotgun (WGS) entry which is preliminary data.</text>
</comment>
<accession>A0A9P1MAE9</accession>
<organism evidence="2 3">
    <name type="scientific">Parascedosporium putredinis</name>
    <dbReference type="NCBI Taxonomy" id="1442378"/>
    <lineage>
        <taxon>Eukaryota</taxon>
        <taxon>Fungi</taxon>
        <taxon>Dikarya</taxon>
        <taxon>Ascomycota</taxon>
        <taxon>Pezizomycotina</taxon>
        <taxon>Sordariomycetes</taxon>
        <taxon>Hypocreomycetidae</taxon>
        <taxon>Microascales</taxon>
        <taxon>Microascaceae</taxon>
        <taxon>Parascedosporium</taxon>
    </lineage>
</organism>
<reference evidence="2" key="1">
    <citation type="submission" date="2022-11" db="EMBL/GenBank/DDBJ databases">
        <authorList>
            <person name="Scott C."/>
            <person name="Bruce N."/>
        </authorList>
    </citation>
    <scope>NUCLEOTIDE SEQUENCE</scope>
</reference>
<evidence type="ECO:0000313" key="3">
    <source>
        <dbReference type="Proteomes" id="UP000838763"/>
    </source>
</evidence>
<keyword evidence="3" id="KW-1185">Reference proteome</keyword>
<protein>
    <submittedName>
        <fullName evidence="2">Uncharacterized protein</fullName>
    </submittedName>
</protein>